<evidence type="ECO:0000256" key="6">
    <source>
        <dbReference type="SAM" id="Phobius"/>
    </source>
</evidence>
<keyword evidence="3 6" id="KW-0812">Transmembrane</keyword>
<comment type="subcellular location">
    <subcellularLocation>
        <location evidence="1">Cell membrane</location>
        <topology evidence="1">Multi-pass membrane protein</topology>
    </subcellularLocation>
</comment>
<dbReference type="RefSeq" id="WP_263247529.1">
    <property type="nucleotide sequence ID" value="NZ_BAABLT010000008.1"/>
</dbReference>
<dbReference type="Proteomes" id="UP001597018">
    <property type="component" value="Unassembled WGS sequence"/>
</dbReference>
<dbReference type="InterPro" id="IPR022791">
    <property type="entry name" value="L-PG_synthase/AglD"/>
</dbReference>
<reference evidence="8" key="1">
    <citation type="journal article" date="2019" name="Int. J. Syst. Evol. Microbiol.">
        <title>The Global Catalogue of Microorganisms (GCM) 10K type strain sequencing project: providing services to taxonomists for standard genome sequencing and annotation.</title>
        <authorList>
            <consortium name="The Broad Institute Genomics Platform"/>
            <consortium name="The Broad Institute Genome Sequencing Center for Infectious Disease"/>
            <person name="Wu L."/>
            <person name="Ma J."/>
        </authorList>
    </citation>
    <scope>NUCLEOTIDE SEQUENCE [LARGE SCALE GENOMIC DNA]</scope>
    <source>
        <strain evidence="8">CCUG 56401</strain>
    </source>
</reference>
<keyword evidence="8" id="KW-1185">Reference proteome</keyword>
<keyword evidence="5 6" id="KW-0472">Membrane</keyword>
<feature type="transmembrane region" description="Helical" evidence="6">
    <location>
        <begin position="135"/>
        <end position="157"/>
    </location>
</feature>
<name>A0ABW3FUK1_9PSEU</name>
<dbReference type="Pfam" id="PF03706">
    <property type="entry name" value="LPG_synthase_TM"/>
    <property type="match status" value="1"/>
</dbReference>
<evidence type="ECO:0000256" key="2">
    <source>
        <dbReference type="ARBA" id="ARBA00022475"/>
    </source>
</evidence>
<dbReference type="PANTHER" id="PTHR39087">
    <property type="entry name" value="UPF0104 MEMBRANE PROTEIN MJ1595"/>
    <property type="match status" value="1"/>
</dbReference>
<evidence type="ECO:0000313" key="7">
    <source>
        <dbReference type="EMBL" id="MFD0919992.1"/>
    </source>
</evidence>
<dbReference type="PANTHER" id="PTHR39087:SF2">
    <property type="entry name" value="UPF0104 MEMBRANE PROTEIN MJ1595"/>
    <property type="match status" value="1"/>
</dbReference>
<organism evidence="7 8">
    <name type="scientific">Saccharopolyspora rosea</name>
    <dbReference type="NCBI Taxonomy" id="524884"/>
    <lineage>
        <taxon>Bacteria</taxon>
        <taxon>Bacillati</taxon>
        <taxon>Actinomycetota</taxon>
        <taxon>Actinomycetes</taxon>
        <taxon>Pseudonocardiales</taxon>
        <taxon>Pseudonocardiaceae</taxon>
        <taxon>Saccharopolyspora</taxon>
    </lineage>
</organism>
<dbReference type="EMBL" id="JBHTIW010000005">
    <property type="protein sequence ID" value="MFD0919992.1"/>
    <property type="molecule type" value="Genomic_DNA"/>
</dbReference>
<feature type="transmembrane region" description="Helical" evidence="6">
    <location>
        <begin position="99"/>
        <end position="123"/>
    </location>
</feature>
<evidence type="ECO:0000256" key="5">
    <source>
        <dbReference type="ARBA" id="ARBA00023136"/>
    </source>
</evidence>
<dbReference type="NCBIfam" id="TIGR00374">
    <property type="entry name" value="flippase-like domain"/>
    <property type="match status" value="1"/>
</dbReference>
<evidence type="ECO:0000256" key="4">
    <source>
        <dbReference type="ARBA" id="ARBA00022989"/>
    </source>
</evidence>
<feature type="transmembrane region" description="Helical" evidence="6">
    <location>
        <begin position="324"/>
        <end position="344"/>
    </location>
</feature>
<evidence type="ECO:0000313" key="8">
    <source>
        <dbReference type="Proteomes" id="UP001597018"/>
    </source>
</evidence>
<sequence length="363" mass="38008">MAAPMSTALRSSAAALRSHWRPVLHWAVVVVAIAFLLVQAPKLAADVRLAADPLGHLRREWLLPAVVAGLGGLALYGEMHRQLLLVGQARIPVPTVQGITFAQNAISNTVPVVGGAGALVYAIDQLRRYRVDASLASWAVFVAGVLDTVALLVLGILGLGWAAYVPAAVAIPAAVVVALGSAGCWIVLTHARVLERAMHLLLVISRRLPGQCPTCRRAWVHRAEEGAHRLAGRIALLRPSARRWLVLFVLVVASWALDFLTLVAAAAAVGTPVRAELLVLGFLVVQGSVALQIFPGGAGLASVGLLGVLLASGTPAAAAAATTVLYRGISWLGLAVAGWVVYVARIHTGPLHEHRHAPEHAAT</sequence>
<proteinExistence type="predicted"/>
<keyword evidence="2" id="KW-1003">Cell membrane</keyword>
<feature type="transmembrane region" description="Helical" evidence="6">
    <location>
        <begin position="163"/>
        <end position="188"/>
    </location>
</feature>
<comment type="caution">
    <text evidence="7">The sequence shown here is derived from an EMBL/GenBank/DDBJ whole genome shotgun (WGS) entry which is preliminary data.</text>
</comment>
<feature type="transmembrane region" description="Helical" evidence="6">
    <location>
        <begin position="289"/>
        <end position="312"/>
    </location>
</feature>
<feature type="transmembrane region" description="Helical" evidence="6">
    <location>
        <begin position="23"/>
        <end position="40"/>
    </location>
</feature>
<gene>
    <name evidence="7" type="ORF">ACFQ16_09570</name>
</gene>
<protein>
    <submittedName>
        <fullName evidence="7">YbhN family protein</fullName>
    </submittedName>
</protein>
<feature type="transmembrane region" description="Helical" evidence="6">
    <location>
        <begin position="244"/>
        <end position="269"/>
    </location>
</feature>
<keyword evidence="4 6" id="KW-1133">Transmembrane helix</keyword>
<accession>A0ABW3FUK1</accession>
<feature type="transmembrane region" description="Helical" evidence="6">
    <location>
        <begin position="61"/>
        <end position="79"/>
    </location>
</feature>
<evidence type="ECO:0000256" key="1">
    <source>
        <dbReference type="ARBA" id="ARBA00004651"/>
    </source>
</evidence>
<evidence type="ECO:0000256" key="3">
    <source>
        <dbReference type="ARBA" id="ARBA00022692"/>
    </source>
</evidence>